<evidence type="ECO:0000256" key="1">
    <source>
        <dbReference type="ARBA" id="ARBA00022737"/>
    </source>
</evidence>
<evidence type="ECO:0000313" key="5">
    <source>
        <dbReference type="EMBL" id="MFC4669631.1"/>
    </source>
</evidence>
<evidence type="ECO:0000313" key="6">
    <source>
        <dbReference type="Proteomes" id="UP001595973"/>
    </source>
</evidence>
<dbReference type="Pfam" id="PF07719">
    <property type="entry name" value="TPR_2"/>
    <property type="match status" value="1"/>
</dbReference>
<dbReference type="Gene3D" id="1.25.40.10">
    <property type="entry name" value="Tetratricopeptide repeat domain"/>
    <property type="match status" value="1"/>
</dbReference>
<feature type="repeat" description="TPR" evidence="3">
    <location>
        <begin position="99"/>
        <end position="132"/>
    </location>
</feature>
<keyword evidence="6" id="KW-1185">Reference proteome</keyword>
<dbReference type="Proteomes" id="UP001595973">
    <property type="component" value="Unassembled WGS sequence"/>
</dbReference>
<dbReference type="EMBL" id="JBHSGI010000016">
    <property type="protein sequence ID" value="MFC4669631.1"/>
    <property type="molecule type" value="Genomic_DNA"/>
</dbReference>
<name>A0ABV9KJ82_9RHOB</name>
<dbReference type="InterPro" id="IPR011990">
    <property type="entry name" value="TPR-like_helical_dom_sf"/>
</dbReference>
<dbReference type="InterPro" id="IPR019734">
    <property type="entry name" value="TPR_rpt"/>
</dbReference>
<dbReference type="SMART" id="SM00028">
    <property type="entry name" value="TPR"/>
    <property type="match status" value="3"/>
</dbReference>
<keyword evidence="2 3" id="KW-0802">TPR repeat</keyword>
<keyword evidence="4" id="KW-0732">Signal</keyword>
<dbReference type="PANTHER" id="PTHR44858">
    <property type="entry name" value="TETRATRICOPEPTIDE REPEAT PROTEIN 6"/>
    <property type="match status" value="1"/>
</dbReference>
<reference evidence="6" key="1">
    <citation type="journal article" date="2019" name="Int. J. Syst. Evol. Microbiol.">
        <title>The Global Catalogue of Microorganisms (GCM) 10K type strain sequencing project: providing services to taxonomists for standard genome sequencing and annotation.</title>
        <authorList>
            <consortium name="The Broad Institute Genomics Platform"/>
            <consortium name="The Broad Institute Genome Sequencing Center for Infectious Disease"/>
            <person name="Wu L."/>
            <person name="Ma J."/>
        </authorList>
    </citation>
    <scope>NUCLEOTIDE SEQUENCE [LARGE SCALE GENOMIC DNA]</scope>
    <source>
        <strain evidence="6">CGMCC 4.7283</strain>
    </source>
</reference>
<dbReference type="Pfam" id="PF00515">
    <property type="entry name" value="TPR_1"/>
    <property type="match status" value="1"/>
</dbReference>
<evidence type="ECO:0000256" key="2">
    <source>
        <dbReference type="ARBA" id="ARBA00022803"/>
    </source>
</evidence>
<feature type="chain" id="PRO_5045888641" evidence="4">
    <location>
        <begin position="18"/>
        <end position="185"/>
    </location>
</feature>
<dbReference type="PROSITE" id="PS50005">
    <property type="entry name" value="TPR"/>
    <property type="match status" value="1"/>
</dbReference>
<gene>
    <name evidence="5" type="ORF">ACFO5X_13795</name>
</gene>
<organism evidence="5 6">
    <name type="scientific">Seohaeicola nanhaiensis</name>
    <dbReference type="NCBI Taxonomy" id="1387282"/>
    <lineage>
        <taxon>Bacteria</taxon>
        <taxon>Pseudomonadati</taxon>
        <taxon>Pseudomonadota</taxon>
        <taxon>Alphaproteobacteria</taxon>
        <taxon>Rhodobacterales</taxon>
        <taxon>Roseobacteraceae</taxon>
        <taxon>Seohaeicola</taxon>
    </lineage>
</organism>
<proteinExistence type="predicted"/>
<keyword evidence="1" id="KW-0677">Repeat</keyword>
<dbReference type="PANTHER" id="PTHR44858:SF1">
    <property type="entry name" value="UDP-N-ACETYLGLUCOSAMINE--PEPTIDE N-ACETYLGLUCOSAMINYLTRANSFERASE SPINDLY-RELATED"/>
    <property type="match status" value="1"/>
</dbReference>
<dbReference type="SUPFAM" id="SSF48452">
    <property type="entry name" value="TPR-like"/>
    <property type="match status" value="1"/>
</dbReference>
<sequence length="185" mass="20162">MRHLLIPLLFLPAAALAEGCPVAPDHRAEVDALISEAQVAPTEMAGREVGNRMWLLWTDAPDEPAQSLLDEGMQKLRGADYLGALDDLNRLIEYCPDYAEGYNQRAFAYYLMQRFAPALEDLDRAIDLSPNHVAALSGRALTLMGLGRTDEAARALARALELNPWLSERSLAAPGGPLAPKGKDI</sequence>
<evidence type="ECO:0000256" key="4">
    <source>
        <dbReference type="SAM" id="SignalP"/>
    </source>
</evidence>
<protein>
    <submittedName>
        <fullName evidence="5">Tetratricopeptide repeat protein</fullName>
    </submittedName>
</protein>
<feature type="signal peptide" evidence="4">
    <location>
        <begin position="1"/>
        <end position="17"/>
    </location>
</feature>
<comment type="caution">
    <text evidence="5">The sequence shown here is derived from an EMBL/GenBank/DDBJ whole genome shotgun (WGS) entry which is preliminary data.</text>
</comment>
<dbReference type="InterPro" id="IPR013105">
    <property type="entry name" value="TPR_2"/>
</dbReference>
<accession>A0ABV9KJ82</accession>
<evidence type="ECO:0000256" key="3">
    <source>
        <dbReference type="PROSITE-ProRule" id="PRU00339"/>
    </source>
</evidence>
<dbReference type="RefSeq" id="WP_380718063.1">
    <property type="nucleotide sequence ID" value="NZ_JBHSGI010000016.1"/>
</dbReference>
<dbReference type="InterPro" id="IPR050498">
    <property type="entry name" value="Ycf3"/>
</dbReference>